<dbReference type="STRING" id="71717.A0A4Y7TQB2"/>
<name>A0A4Y7TQB2_COPMI</name>
<evidence type="ECO:0000313" key="3">
    <source>
        <dbReference type="Proteomes" id="UP000298030"/>
    </source>
</evidence>
<proteinExistence type="predicted"/>
<sequence>MSSTFTPSTIVDHSKEKEWQSALGMLDWDNTSIVFTKRTLIEFLKYTGTTVDTNLNNIAKLPRYAKFGKISEPVQGAGASAEAPADGVQASISTSSDGLKPTRRVREPPGGAHSNIFGGCDDEDDALARAPPKPQGQYDEPVRAQPQPQEEEEPQGLALPSTMKPSRRVREGPGGKDSLHNFWGTEEEEPAFKPTRRVREGPGGRDNVSGIF</sequence>
<keyword evidence="3" id="KW-1185">Reference proteome</keyword>
<evidence type="ECO:0000256" key="1">
    <source>
        <dbReference type="SAM" id="MobiDB-lite"/>
    </source>
</evidence>
<feature type="region of interest" description="Disordered" evidence="1">
    <location>
        <begin position="78"/>
        <end position="212"/>
    </location>
</feature>
<organism evidence="2 3">
    <name type="scientific">Coprinellus micaceus</name>
    <name type="common">Glistening ink-cap mushroom</name>
    <name type="synonym">Coprinus micaceus</name>
    <dbReference type="NCBI Taxonomy" id="71717"/>
    <lineage>
        <taxon>Eukaryota</taxon>
        <taxon>Fungi</taxon>
        <taxon>Dikarya</taxon>
        <taxon>Basidiomycota</taxon>
        <taxon>Agaricomycotina</taxon>
        <taxon>Agaricomycetes</taxon>
        <taxon>Agaricomycetidae</taxon>
        <taxon>Agaricales</taxon>
        <taxon>Agaricineae</taxon>
        <taxon>Psathyrellaceae</taxon>
        <taxon>Coprinellus</taxon>
    </lineage>
</organism>
<dbReference type="AlphaFoldDB" id="A0A4Y7TQB2"/>
<reference evidence="2 3" key="1">
    <citation type="journal article" date="2019" name="Nat. Ecol. Evol.">
        <title>Megaphylogeny resolves global patterns of mushroom evolution.</title>
        <authorList>
            <person name="Varga T."/>
            <person name="Krizsan K."/>
            <person name="Foldi C."/>
            <person name="Dima B."/>
            <person name="Sanchez-Garcia M."/>
            <person name="Sanchez-Ramirez S."/>
            <person name="Szollosi G.J."/>
            <person name="Szarkandi J.G."/>
            <person name="Papp V."/>
            <person name="Albert L."/>
            <person name="Andreopoulos W."/>
            <person name="Angelini C."/>
            <person name="Antonin V."/>
            <person name="Barry K.W."/>
            <person name="Bougher N.L."/>
            <person name="Buchanan P."/>
            <person name="Buyck B."/>
            <person name="Bense V."/>
            <person name="Catcheside P."/>
            <person name="Chovatia M."/>
            <person name="Cooper J."/>
            <person name="Damon W."/>
            <person name="Desjardin D."/>
            <person name="Finy P."/>
            <person name="Geml J."/>
            <person name="Haridas S."/>
            <person name="Hughes K."/>
            <person name="Justo A."/>
            <person name="Karasinski D."/>
            <person name="Kautmanova I."/>
            <person name="Kiss B."/>
            <person name="Kocsube S."/>
            <person name="Kotiranta H."/>
            <person name="LaButti K.M."/>
            <person name="Lechner B.E."/>
            <person name="Liimatainen K."/>
            <person name="Lipzen A."/>
            <person name="Lukacs Z."/>
            <person name="Mihaltcheva S."/>
            <person name="Morgado L.N."/>
            <person name="Niskanen T."/>
            <person name="Noordeloos M.E."/>
            <person name="Ohm R.A."/>
            <person name="Ortiz-Santana B."/>
            <person name="Ovrebo C."/>
            <person name="Racz N."/>
            <person name="Riley R."/>
            <person name="Savchenko A."/>
            <person name="Shiryaev A."/>
            <person name="Soop K."/>
            <person name="Spirin V."/>
            <person name="Szebenyi C."/>
            <person name="Tomsovsky M."/>
            <person name="Tulloss R.E."/>
            <person name="Uehling J."/>
            <person name="Grigoriev I.V."/>
            <person name="Vagvolgyi C."/>
            <person name="Papp T."/>
            <person name="Martin F.M."/>
            <person name="Miettinen O."/>
            <person name="Hibbett D.S."/>
            <person name="Nagy L.G."/>
        </authorList>
    </citation>
    <scope>NUCLEOTIDE SEQUENCE [LARGE SCALE GENOMIC DNA]</scope>
    <source>
        <strain evidence="2 3">FP101781</strain>
    </source>
</reference>
<evidence type="ECO:0000313" key="2">
    <source>
        <dbReference type="EMBL" id="TEB36118.1"/>
    </source>
</evidence>
<comment type="caution">
    <text evidence="2">The sequence shown here is derived from an EMBL/GenBank/DDBJ whole genome shotgun (WGS) entry which is preliminary data.</text>
</comment>
<feature type="compositionally biased region" description="Basic and acidic residues" evidence="1">
    <location>
        <begin position="168"/>
        <end position="179"/>
    </location>
</feature>
<accession>A0A4Y7TQB2</accession>
<protein>
    <submittedName>
        <fullName evidence="2">Uncharacterized protein</fullName>
    </submittedName>
</protein>
<gene>
    <name evidence="2" type="ORF">FA13DRAFT_1727679</name>
</gene>
<dbReference type="Proteomes" id="UP000298030">
    <property type="component" value="Unassembled WGS sequence"/>
</dbReference>
<dbReference type="EMBL" id="QPFP01000006">
    <property type="protein sequence ID" value="TEB36118.1"/>
    <property type="molecule type" value="Genomic_DNA"/>
</dbReference>
<dbReference type="OrthoDB" id="4062651at2759"/>